<dbReference type="Proteomes" id="UP000009038">
    <property type="component" value="Unassembled WGS sequence"/>
</dbReference>
<sequence length="263" mass="29401">MSFKRSLHTFEPQFKTLQNLLKLCHEAKYGARLLFISSIGVVGRHPNTFANKPVPEDPVRDCQSSLGFGYSQAKYHCEQIINRALEQDTRLEASYVRIGQITGSQHFGLWNTEEHVPALLRTSQTIGALPHLDGLASWLPIDIAAATVSELLLDTAHLRMVYHVENPVRQPWCELLGYLSAHLRLPIIPYKEWLSRMETNGDSVTGSPNPAKNLRDFFKNDFLHMSCGSVVMSTTSTASVSAALRSAGPVSPGTLLLYIEQWR</sequence>
<feature type="non-terminal residue" evidence="4">
    <location>
        <position position="263"/>
    </location>
</feature>
<dbReference type="HOGENOM" id="CLU_990419_0_0_1"/>
<keyword evidence="1" id="KW-0596">Phosphopantetheine</keyword>
<dbReference type="Pfam" id="PF07993">
    <property type="entry name" value="NAD_binding_4"/>
    <property type="match status" value="1"/>
</dbReference>
<evidence type="ECO:0000259" key="3">
    <source>
        <dbReference type="Pfam" id="PF07993"/>
    </source>
</evidence>
<protein>
    <recommendedName>
        <fullName evidence="3">Thioester reductase (TE) domain-containing protein</fullName>
    </recommendedName>
</protein>
<keyword evidence="2" id="KW-0597">Phosphoprotein</keyword>
<evidence type="ECO:0000256" key="2">
    <source>
        <dbReference type="ARBA" id="ARBA00022553"/>
    </source>
</evidence>
<dbReference type="PANTHER" id="PTHR43439:SF2">
    <property type="entry name" value="ENZYME, PUTATIVE (JCVI)-RELATED"/>
    <property type="match status" value="1"/>
</dbReference>
<accession>G3Y801</accession>
<dbReference type="InterPro" id="IPR013120">
    <property type="entry name" value="FAR_NAD-bd"/>
</dbReference>
<dbReference type="OrthoDB" id="329835at2759"/>
<dbReference type="PANTHER" id="PTHR43439">
    <property type="entry name" value="PHENYLACETATE-COENZYME A LIGASE"/>
    <property type="match status" value="1"/>
</dbReference>
<evidence type="ECO:0000313" key="4">
    <source>
        <dbReference type="EMBL" id="EHA20910.1"/>
    </source>
</evidence>
<dbReference type="SUPFAM" id="SSF51735">
    <property type="entry name" value="NAD(P)-binding Rossmann-fold domains"/>
    <property type="match status" value="1"/>
</dbReference>
<organism evidence="4 5">
    <name type="scientific">Aspergillus niger (strain ATCC 1015 / CBS 113.46 / FGSC A1144 / LSHB Ac4 / NCTC 3858a / NRRL 328 / USDA 3528.7)</name>
    <dbReference type="NCBI Taxonomy" id="380704"/>
    <lineage>
        <taxon>Eukaryota</taxon>
        <taxon>Fungi</taxon>
        <taxon>Dikarya</taxon>
        <taxon>Ascomycota</taxon>
        <taxon>Pezizomycotina</taxon>
        <taxon>Eurotiomycetes</taxon>
        <taxon>Eurotiomycetidae</taxon>
        <taxon>Eurotiales</taxon>
        <taxon>Aspergillaceae</taxon>
        <taxon>Aspergillus</taxon>
        <taxon>Aspergillus subgen. Circumdati</taxon>
    </lineage>
</organism>
<dbReference type="STRING" id="380704.G3Y801"/>
<name>G3Y801_ASPNA</name>
<reference evidence="4 5" key="1">
    <citation type="journal article" date="2011" name="Genome Res.">
        <title>Comparative genomics of citric-acid-producing Aspergillus niger ATCC 1015 versus enzyme-producing CBS 513.88.</title>
        <authorList>
            <person name="Andersen M.R."/>
            <person name="Salazar M.P."/>
            <person name="Schaap P.J."/>
            <person name="van de Vondervoort P.J."/>
            <person name="Culley D."/>
            <person name="Thykaer J."/>
            <person name="Frisvad J.C."/>
            <person name="Nielsen K.F."/>
            <person name="Albang R."/>
            <person name="Albermann K."/>
            <person name="Berka R.M."/>
            <person name="Braus G.H."/>
            <person name="Braus-Stromeyer S.A."/>
            <person name="Corrochano L.M."/>
            <person name="Dai Z."/>
            <person name="van Dijck P.W."/>
            <person name="Hofmann G."/>
            <person name="Lasure L.L."/>
            <person name="Magnuson J.K."/>
            <person name="Menke H."/>
            <person name="Meijer M."/>
            <person name="Meijer S.L."/>
            <person name="Nielsen J.B."/>
            <person name="Nielsen M.L."/>
            <person name="van Ooyen A.J."/>
            <person name="Pel H.J."/>
            <person name="Poulsen L."/>
            <person name="Samson R.A."/>
            <person name="Stam H."/>
            <person name="Tsang A."/>
            <person name="van den Brink J.M."/>
            <person name="Atkins A."/>
            <person name="Aerts A."/>
            <person name="Shapiro H."/>
            <person name="Pangilinan J."/>
            <person name="Salamov A."/>
            <person name="Lou Y."/>
            <person name="Lindquist E."/>
            <person name="Lucas S."/>
            <person name="Grimwood J."/>
            <person name="Grigoriev I.V."/>
            <person name="Kubicek C.P."/>
            <person name="Martinez D."/>
            <person name="van Peij N.N."/>
            <person name="Roubos J.A."/>
            <person name="Nielsen J."/>
            <person name="Baker S.E."/>
        </authorList>
    </citation>
    <scope>NUCLEOTIDE SEQUENCE [LARGE SCALE GENOMIC DNA]</scope>
    <source>
        <strain evidence="5">ATCC 1015 / CBS 113.46 / FGSC A1144 / LSHB Ac4 / NCTC 3858a / NRRL 328 / USDA 3528.7</strain>
    </source>
</reference>
<feature type="domain" description="Thioester reductase (TE)" evidence="3">
    <location>
        <begin position="16"/>
        <end position="146"/>
    </location>
</feature>
<dbReference type="InterPro" id="IPR036291">
    <property type="entry name" value="NAD(P)-bd_dom_sf"/>
</dbReference>
<dbReference type="EMBL" id="ACJE01000015">
    <property type="protein sequence ID" value="EHA20910.1"/>
    <property type="molecule type" value="Genomic_DNA"/>
</dbReference>
<dbReference type="InterPro" id="IPR051414">
    <property type="entry name" value="Adenylate-forming_Reductase"/>
</dbReference>
<proteinExistence type="predicted"/>
<gene>
    <name evidence="4" type="ORF">ASPNIDRAFT_214735</name>
</gene>
<evidence type="ECO:0000256" key="1">
    <source>
        <dbReference type="ARBA" id="ARBA00022450"/>
    </source>
</evidence>
<comment type="caution">
    <text evidence="4">The sequence shown here is derived from an EMBL/GenBank/DDBJ whole genome shotgun (WGS) entry which is preliminary data.</text>
</comment>
<dbReference type="AlphaFoldDB" id="G3Y801"/>
<dbReference type="Gene3D" id="3.40.50.720">
    <property type="entry name" value="NAD(P)-binding Rossmann-like Domain"/>
    <property type="match status" value="1"/>
</dbReference>
<evidence type="ECO:0000313" key="5">
    <source>
        <dbReference type="Proteomes" id="UP000009038"/>
    </source>
</evidence>